<evidence type="ECO:0000256" key="4">
    <source>
        <dbReference type="ARBA" id="ARBA00022741"/>
    </source>
</evidence>
<organism evidence="7 8">
    <name type="scientific">Echinimonas agarilytica</name>
    <dbReference type="NCBI Taxonomy" id="1215918"/>
    <lineage>
        <taxon>Bacteria</taxon>
        <taxon>Pseudomonadati</taxon>
        <taxon>Pseudomonadota</taxon>
        <taxon>Gammaproteobacteria</taxon>
        <taxon>Alteromonadales</taxon>
        <taxon>Echinimonadaceae</taxon>
        <taxon>Echinimonas</taxon>
    </lineage>
</organism>
<gene>
    <name evidence="7" type="ORF">NAF29_10960</name>
</gene>
<keyword evidence="2" id="KW-0813">Transport</keyword>
<evidence type="ECO:0000256" key="2">
    <source>
        <dbReference type="ARBA" id="ARBA00022448"/>
    </source>
</evidence>
<keyword evidence="8" id="KW-1185">Reference proteome</keyword>
<evidence type="ECO:0000259" key="6">
    <source>
        <dbReference type="PROSITE" id="PS50893"/>
    </source>
</evidence>
<accession>A0AA42B7J4</accession>
<dbReference type="SMART" id="SM00382">
    <property type="entry name" value="AAA"/>
    <property type="match status" value="1"/>
</dbReference>
<dbReference type="SUPFAM" id="SSF52540">
    <property type="entry name" value="P-loop containing nucleoside triphosphate hydrolases"/>
    <property type="match status" value="1"/>
</dbReference>
<keyword evidence="5 7" id="KW-0067">ATP-binding</keyword>
<dbReference type="EMBL" id="JAMQGP010000004">
    <property type="protein sequence ID" value="MCM2680185.1"/>
    <property type="molecule type" value="Genomic_DNA"/>
</dbReference>
<comment type="caution">
    <text evidence="7">The sequence shown here is derived from an EMBL/GenBank/DDBJ whole genome shotgun (WGS) entry which is preliminary data.</text>
</comment>
<protein>
    <submittedName>
        <fullName evidence="7">ATP-binding cassette domain-containing protein</fullName>
    </submittedName>
</protein>
<name>A0AA42B7J4_9GAMM</name>
<dbReference type="Pfam" id="PF00005">
    <property type="entry name" value="ABC_tran"/>
    <property type="match status" value="1"/>
</dbReference>
<comment type="similarity">
    <text evidence="1">Belongs to the ABC transporter superfamily.</text>
</comment>
<dbReference type="AlphaFoldDB" id="A0AA42B7J4"/>
<reference evidence="7 8" key="1">
    <citation type="journal article" date="2013" name="Antonie Van Leeuwenhoek">
        <title>Echinimonas agarilytica gen. nov., sp. nov., a new gammaproteobacterium isolated from the sea urchin Strongylocentrotus intermedius.</title>
        <authorList>
            <person name="Nedashkovskaya O.I."/>
            <person name="Stenkova A.M."/>
            <person name="Zhukova N.V."/>
            <person name="Van Trappen S."/>
            <person name="Lee J.S."/>
            <person name="Kim S.B."/>
        </authorList>
    </citation>
    <scope>NUCLEOTIDE SEQUENCE [LARGE SCALE GENOMIC DNA]</scope>
    <source>
        <strain evidence="7 8">KMM 6351</strain>
    </source>
</reference>
<sequence length="257" mass="28476">MLKVQGLQKFFKVSGKAKHQDARRRGKQFWALESLSFEAETGEVIGLLGANGAGKTTTLRLLTGILSESDGSIEYNNQSIGADPLAYRRQLGFLSGSKGLYDRLSVIENLQFFGRMYGLNAQNIAQRIDSLAQQLDLTEFLDRKVSELSTGMRQRAAIARALVHDPKLVVFDEPTTGLDIVATERVLQCVEALKSDGKTILFATHHMDEVELLCDRILVIDKGKRLYFGDVERFKTDYQATSLNAALRDCLQSGGAL</sequence>
<dbReference type="InterPro" id="IPR050763">
    <property type="entry name" value="ABC_transporter_ATP-binding"/>
</dbReference>
<dbReference type="PANTHER" id="PTHR42711">
    <property type="entry name" value="ABC TRANSPORTER ATP-BINDING PROTEIN"/>
    <property type="match status" value="1"/>
</dbReference>
<evidence type="ECO:0000256" key="3">
    <source>
        <dbReference type="ARBA" id="ARBA00022458"/>
    </source>
</evidence>
<dbReference type="GO" id="GO:0016887">
    <property type="term" value="F:ATP hydrolysis activity"/>
    <property type="evidence" value="ECO:0007669"/>
    <property type="project" value="InterPro"/>
</dbReference>
<evidence type="ECO:0000313" key="7">
    <source>
        <dbReference type="EMBL" id="MCM2680185.1"/>
    </source>
</evidence>
<dbReference type="PROSITE" id="PS50893">
    <property type="entry name" value="ABC_TRANSPORTER_2"/>
    <property type="match status" value="1"/>
</dbReference>
<dbReference type="PANTHER" id="PTHR42711:SF5">
    <property type="entry name" value="ABC TRANSPORTER ATP-BINDING PROTEIN NATA"/>
    <property type="match status" value="1"/>
</dbReference>
<dbReference type="Gene3D" id="3.40.50.300">
    <property type="entry name" value="P-loop containing nucleotide triphosphate hydrolases"/>
    <property type="match status" value="1"/>
</dbReference>
<proteinExistence type="inferred from homology"/>
<dbReference type="Proteomes" id="UP001165393">
    <property type="component" value="Unassembled WGS sequence"/>
</dbReference>
<keyword evidence="4" id="KW-0547">Nucleotide-binding</keyword>
<dbReference type="GO" id="GO:0005524">
    <property type="term" value="F:ATP binding"/>
    <property type="evidence" value="ECO:0007669"/>
    <property type="project" value="UniProtKB-KW"/>
</dbReference>
<dbReference type="InterPro" id="IPR027417">
    <property type="entry name" value="P-loop_NTPase"/>
</dbReference>
<keyword evidence="3" id="KW-0536">Nodulation</keyword>
<dbReference type="InterPro" id="IPR003593">
    <property type="entry name" value="AAA+_ATPase"/>
</dbReference>
<feature type="domain" description="ABC transporter" evidence="6">
    <location>
        <begin position="17"/>
        <end position="247"/>
    </location>
</feature>
<evidence type="ECO:0000313" key="8">
    <source>
        <dbReference type="Proteomes" id="UP001165393"/>
    </source>
</evidence>
<dbReference type="RefSeq" id="WP_251261605.1">
    <property type="nucleotide sequence ID" value="NZ_JAMQGP010000004.1"/>
</dbReference>
<evidence type="ECO:0000256" key="5">
    <source>
        <dbReference type="ARBA" id="ARBA00022840"/>
    </source>
</evidence>
<evidence type="ECO:0000256" key="1">
    <source>
        <dbReference type="ARBA" id="ARBA00005417"/>
    </source>
</evidence>
<dbReference type="InterPro" id="IPR003439">
    <property type="entry name" value="ABC_transporter-like_ATP-bd"/>
</dbReference>